<gene>
    <name evidence="6" type="primary">maa</name>
    <name evidence="6" type="ORF">PSM7751_03233</name>
</gene>
<evidence type="ECO:0000259" key="5">
    <source>
        <dbReference type="SMART" id="SM01266"/>
    </source>
</evidence>
<dbReference type="InterPro" id="IPR018357">
    <property type="entry name" value="Hexapep_transf_CS"/>
</dbReference>
<dbReference type="EMBL" id="FWFN01000006">
    <property type="protein sequence ID" value="SLN63143.1"/>
    <property type="molecule type" value="Genomic_DNA"/>
</dbReference>
<sequence>MSEEGISQDGRSELEKFRAGGTWYDGMDPEIDALRAPARRACWAHNTMDPEARGAMAPELRALLGDAGSAFLEAPFHCVYGFNLSLGENVYMNSGCVVLDCAPVRIGDRTMLGPQVKLLCPEHHHDPKLRGEGQEIAWPITLGADVWIGAGAIVMGGVTIGDGAIVAAGAVVTRDVAPGAKVAGVPARQM</sequence>
<accession>A0A1X6ZVL6</accession>
<keyword evidence="3" id="KW-0677">Repeat</keyword>
<dbReference type="InterPro" id="IPR001451">
    <property type="entry name" value="Hexapep"/>
</dbReference>
<dbReference type="Pfam" id="PF00132">
    <property type="entry name" value="Hexapep"/>
    <property type="match status" value="1"/>
</dbReference>
<evidence type="ECO:0000256" key="3">
    <source>
        <dbReference type="ARBA" id="ARBA00022737"/>
    </source>
</evidence>
<evidence type="ECO:0000256" key="2">
    <source>
        <dbReference type="ARBA" id="ARBA00022679"/>
    </source>
</evidence>
<dbReference type="RefSeq" id="WP_085889240.1">
    <property type="nucleotide sequence ID" value="NZ_FWFN01000006.1"/>
</dbReference>
<keyword evidence="2 6" id="KW-0808">Transferase</keyword>
<dbReference type="GO" id="GO:0008925">
    <property type="term" value="F:maltose O-acetyltransferase activity"/>
    <property type="evidence" value="ECO:0007669"/>
    <property type="project" value="UniProtKB-EC"/>
</dbReference>
<dbReference type="AlphaFoldDB" id="A0A1X6ZVL6"/>
<dbReference type="EC" id="2.3.1.79" evidence="6"/>
<dbReference type="OrthoDB" id="9815592at2"/>
<dbReference type="Proteomes" id="UP000193963">
    <property type="component" value="Unassembled WGS sequence"/>
</dbReference>
<evidence type="ECO:0000256" key="1">
    <source>
        <dbReference type="ARBA" id="ARBA00007274"/>
    </source>
</evidence>
<reference evidence="6 7" key="1">
    <citation type="submission" date="2017-03" db="EMBL/GenBank/DDBJ databases">
        <authorList>
            <person name="Afonso C.L."/>
            <person name="Miller P.J."/>
            <person name="Scott M.A."/>
            <person name="Spackman E."/>
            <person name="Goraichik I."/>
            <person name="Dimitrov K.M."/>
            <person name="Suarez D.L."/>
            <person name="Swayne D.E."/>
        </authorList>
    </citation>
    <scope>NUCLEOTIDE SEQUENCE [LARGE SCALE GENOMIC DNA]</scope>
    <source>
        <strain evidence="6 7">CECT 7751</strain>
    </source>
</reference>
<evidence type="ECO:0000313" key="7">
    <source>
        <dbReference type="Proteomes" id="UP000193963"/>
    </source>
</evidence>
<dbReference type="SUPFAM" id="SSF51161">
    <property type="entry name" value="Trimeric LpxA-like enzymes"/>
    <property type="match status" value="1"/>
</dbReference>
<dbReference type="CDD" id="cd03357">
    <property type="entry name" value="LbH_MAT_GAT"/>
    <property type="match status" value="1"/>
</dbReference>
<evidence type="ECO:0000313" key="6">
    <source>
        <dbReference type="EMBL" id="SLN63143.1"/>
    </source>
</evidence>
<dbReference type="InterPro" id="IPR011004">
    <property type="entry name" value="Trimer_LpxA-like_sf"/>
</dbReference>
<dbReference type="PROSITE" id="PS00101">
    <property type="entry name" value="HEXAPEP_TRANSFERASES"/>
    <property type="match status" value="1"/>
</dbReference>
<dbReference type="PANTHER" id="PTHR23416">
    <property type="entry name" value="SIALIC ACID SYNTHASE-RELATED"/>
    <property type="match status" value="1"/>
</dbReference>
<protein>
    <submittedName>
        <fullName evidence="6">Maltose O-acetyltransferase</fullName>
        <ecNumber evidence="6">2.3.1.79</ecNumber>
    </submittedName>
</protein>
<evidence type="ECO:0000256" key="4">
    <source>
        <dbReference type="ARBA" id="ARBA00023315"/>
    </source>
</evidence>
<name>A0A1X6ZVL6_9RHOB</name>
<dbReference type="Gene3D" id="2.160.10.10">
    <property type="entry name" value="Hexapeptide repeat proteins"/>
    <property type="match status" value="1"/>
</dbReference>
<dbReference type="InterPro" id="IPR051159">
    <property type="entry name" value="Hexapeptide_acetyltransf"/>
</dbReference>
<proteinExistence type="inferred from homology"/>
<dbReference type="SMART" id="SM01266">
    <property type="entry name" value="Mac"/>
    <property type="match status" value="1"/>
</dbReference>
<keyword evidence="7" id="KW-1185">Reference proteome</keyword>
<organism evidence="6 7">
    <name type="scientific">Pseudooceanicola marinus</name>
    <dbReference type="NCBI Taxonomy" id="396013"/>
    <lineage>
        <taxon>Bacteria</taxon>
        <taxon>Pseudomonadati</taxon>
        <taxon>Pseudomonadota</taxon>
        <taxon>Alphaproteobacteria</taxon>
        <taxon>Rhodobacterales</taxon>
        <taxon>Paracoccaceae</taxon>
        <taxon>Pseudooceanicola</taxon>
    </lineage>
</organism>
<dbReference type="Pfam" id="PF12464">
    <property type="entry name" value="Mac"/>
    <property type="match status" value="1"/>
</dbReference>
<feature type="domain" description="Maltose/galactoside acetyltransferase" evidence="5">
    <location>
        <begin position="14"/>
        <end position="69"/>
    </location>
</feature>
<dbReference type="InterPro" id="IPR024688">
    <property type="entry name" value="Mac_dom"/>
</dbReference>
<dbReference type="PANTHER" id="PTHR23416:SF23">
    <property type="entry name" value="ACETYLTRANSFERASE C18B11.09C-RELATED"/>
    <property type="match status" value="1"/>
</dbReference>
<comment type="similarity">
    <text evidence="1">Belongs to the transferase hexapeptide repeat family.</text>
</comment>
<keyword evidence="4 6" id="KW-0012">Acyltransferase</keyword>